<proteinExistence type="predicted"/>
<organism evidence="1 2">
    <name type="scientific">Habropoda laboriosa</name>
    <dbReference type="NCBI Taxonomy" id="597456"/>
    <lineage>
        <taxon>Eukaryota</taxon>
        <taxon>Metazoa</taxon>
        <taxon>Ecdysozoa</taxon>
        <taxon>Arthropoda</taxon>
        <taxon>Hexapoda</taxon>
        <taxon>Insecta</taxon>
        <taxon>Pterygota</taxon>
        <taxon>Neoptera</taxon>
        <taxon>Endopterygota</taxon>
        <taxon>Hymenoptera</taxon>
        <taxon>Apocrita</taxon>
        <taxon>Aculeata</taxon>
        <taxon>Apoidea</taxon>
        <taxon>Anthophila</taxon>
        <taxon>Apidae</taxon>
        <taxon>Habropoda</taxon>
    </lineage>
</organism>
<sequence length="171" mass="20505">LGQESYELCKKCNRSNLGTQDPRIFYNPHLRALPTRDVSYLPEDYIEEHEQDQQRSLNRDNRNLLPEYRSLCKIVTKKVRLDDTEYEYQPPHYHEVYCKNYSLIENLQHTINRPKQECVQPGFHCVQRSKTLFFVRRRWDSECWEPFVKEIASGCDCMWPVSALGDITDHY</sequence>
<evidence type="ECO:0000313" key="2">
    <source>
        <dbReference type="Proteomes" id="UP000053825"/>
    </source>
</evidence>
<dbReference type="EMBL" id="KQ414670">
    <property type="protein sequence ID" value="KOC64348.1"/>
    <property type="molecule type" value="Genomic_DNA"/>
</dbReference>
<keyword evidence="2" id="KW-1185">Reference proteome</keyword>
<evidence type="ECO:0008006" key="3">
    <source>
        <dbReference type="Google" id="ProtNLM"/>
    </source>
</evidence>
<name>A0A0L7R0J1_9HYME</name>
<protein>
    <recommendedName>
        <fullName evidence="3">Spaetzle domain-containing protein</fullName>
    </recommendedName>
</protein>
<reference evidence="1 2" key="1">
    <citation type="submission" date="2015-07" db="EMBL/GenBank/DDBJ databases">
        <title>The genome of Habropoda laboriosa.</title>
        <authorList>
            <person name="Pan H."/>
            <person name="Kapheim K."/>
        </authorList>
    </citation>
    <scope>NUCLEOTIDE SEQUENCE [LARGE SCALE GENOMIC DNA]</scope>
    <source>
        <strain evidence="1">0110345459</strain>
    </source>
</reference>
<dbReference type="OrthoDB" id="6328726at2759"/>
<dbReference type="AlphaFoldDB" id="A0A0L7R0J1"/>
<gene>
    <name evidence="1" type="ORF">WH47_01516</name>
</gene>
<accession>A0A0L7R0J1</accession>
<dbReference type="Proteomes" id="UP000053825">
    <property type="component" value="Unassembled WGS sequence"/>
</dbReference>
<evidence type="ECO:0000313" key="1">
    <source>
        <dbReference type="EMBL" id="KOC64348.1"/>
    </source>
</evidence>
<feature type="non-terminal residue" evidence="1">
    <location>
        <position position="1"/>
    </location>
</feature>